<evidence type="ECO:0000313" key="1">
    <source>
        <dbReference type="EMBL" id="KAJ5091021.1"/>
    </source>
</evidence>
<name>A0A9W9K379_9EURO</name>
<organism evidence="1 2">
    <name type="scientific">Penicillium argentinense</name>
    <dbReference type="NCBI Taxonomy" id="1131581"/>
    <lineage>
        <taxon>Eukaryota</taxon>
        <taxon>Fungi</taxon>
        <taxon>Dikarya</taxon>
        <taxon>Ascomycota</taxon>
        <taxon>Pezizomycotina</taxon>
        <taxon>Eurotiomycetes</taxon>
        <taxon>Eurotiomycetidae</taxon>
        <taxon>Eurotiales</taxon>
        <taxon>Aspergillaceae</taxon>
        <taxon>Penicillium</taxon>
    </lineage>
</organism>
<reference evidence="1" key="2">
    <citation type="journal article" date="2023" name="IMA Fungus">
        <title>Comparative genomic study of the Penicillium genus elucidates a diverse pangenome and 15 lateral gene transfer events.</title>
        <authorList>
            <person name="Petersen C."/>
            <person name="Sorensen T."/>
            <person name="Nielsen M.R."/>
            <person name="Sondergaard T.E."/>
            <person name="Sorensen J.L."/>
            <person name="Fitzpatrick D.A."/>
            <person name="Frisvad J.C."/>
            <person name="Nielsen K.L."/>
        </authorList>
    </citation>
    <scope>NUCLEOTIDE SEQUENCE</scope>
    <source>
        <strain evidence="1">IBT 30761</strain>
    </source>
</reference>
<reference evidence="1" key="1">
    <citation type="submission" date="2022-11" db="EMBL/GenBank/DDBJ databases">
        <authorList>
            <person name="Petersen C."/>
        </authorList>
    </citation>
    <scope>NUCLEOTIDE SEQUENCE</scope>
    <source>
        <strain evidence="1">IBT 30761</strain>
    </source>
</reference>
<dbReference type="GeneID" id="81361175"/>
<dbReference type="EMBL" id="JAPQKI010000009">
    <property type="protein sequence ID" value="KAJ5091021.1"/>
    <property type="molecule type" value="Genomic_DNA"/>
</dbReference>
<protein>
    <submittedName>
        <fullName evidence="1">Uncharacterized protein</fullName>
    </submittedName>
</protein>
<comment type="caution">
    <text evidence="1">The sequence shown here is derived from an EMBL/GenBank/DDBJ whole genome shotgun (WGS) entry which is preliminary data.</text>
</comment>
<evidence type="ECO:0000313" key="2">
    <source>
        <dbReference type="Proteomes" id="UP001149074"/>
    </source>
</evidence>
<sequence>MDDDQPCMSGLRSRDSRHTGHIVPKRISGVRNLPSTFIENTRQHTCSSGCQPRLDLWDKQGRAEVMGGIVEDETNYCGTSETKSPLTDFFDRMFKDVSARCKSHFGDLHLCDKSEKLKPFMDCVNQHSLYSAARSFAPLWPIISEEKCKKASVYFASPVLSKEHFPKHIEKYRAVCHEGL</sequence>
<accession>A0A9W9K379</accession>
<dbReference type="RefSeq" id="XP_056473002.1">
    <property type="nucleotide sequence ID" value="XM_056622196.1"/>
</dbReference>
<dbReference type="AlphaFoldDB" id="A0A9W9K379"/>
<dbReference type="Proteomes" id="UP001149074">
    <property type="component" value="Unassembled WGS sequence"/>
</dbReference>
<dbReference type="OrthoDB" id="4428927at2759"/>
<proteinExistence type="predicted"/>
<keyword evidence="2" id="KW-1185">Reference proteome</keyword>
<gene>
    <name evidence="1" type="ORF">N7532_009705</name>
</gene>